<dbReference type="InterPro" id="IPR052954">
    <property type="entry name" value="GPCR-Ligand_Int"/>
</dbReference>
<comment type="subcellular location">
    <subcellularLocation>
        <location evidence="1">Membrane</location>
    </subcellularLocation>
</comment>
<keyword evidence="4 8" id="KW-1133">Transmembrane helix</keyword>
<feature type="transmembrane region" description="Helical" evidence="8">
    <location>
        <begin position="394"/>
        <end position="414"/>
    </location>
</feature>
<feature type="region of interest" description="Disordered" evidence="7">
    <location>
        <begin position="546"/>
        <end position="565"/>
    </location>
</feature>
<evidence type="ECO:0000259" key="9">
    <source>
        <dbReference type="PROSITE" id="PS50262"/>
    </source>
</evidence>
<evidence type="ECO:0000256" key="1">
    <source>
        <dbReference type="ARBA" id="ARBA00004370"/>
    </source>
</evidence>
<feature type="compositionally biased region" description="Low complexity" evidence="7">
    <location>
        <begin position="546"/>
        <end position="558"/>
    </location>
</feature>
<feature type="region of interest" description="Disordered" evidence="7">
    <location>
        <begin position="1"/>
        <end position="37"/>
    </location>
</feature>
<dbReference type="STRING" id="6832.A0A553PG07"/>
<dbReference type="PANTHER" id="PTHR46641">
    <property type="entry name" value="FMRFAMIDE RECEPTOR-RELATED"/>
    <property type="match status" value="1"/>
</dbReference>
<keyword evidence="6" id="KW-0297">G-protein coupled receptor</keyword>
<evidence type="ECO:0000256" key="2">
    <source>
        <dbReference type="ARBA" id="ARBA00010663"/>
    </source>
</evidence>
<evidence type="ECO:0000256" key="5">
    <source>
        <dbReference type="ARBA" id="ARBA00023136"/>
    </source>
</evidence>
<evidence type="ECO:0000313" key="11">
    <source>
        <dbReference type="Proteomes" id="UP000318571"/>
    </source>
</evidence>
<dbReference type="GO" id="GO:0004930">
    <property type="term" value="F:G protein-coupled receptor activity"/>
    <property type="evidence" value="ECO:0007669"/>
    <property type="project" value="UniProtKB-KW"/>
</dbReference>
<dbReference type="InterPro" id="IPR017452">
    <property type="entry name" value="GPCR_Rhodpsn_7TM"/>
</dbReference>
<feature type="transmembrane region" description="Helical" evidence="8">
    <location>
        <begin position="269"/>
        <end position="296"/>
    </location>
</feature>
<comment type="similarity">
    <text evidence="2 6">Belongs to the G-protein coupled receptor 1 family.</text>
</comment>
<comment type="caution">
    <text evidence="10">The sequence shown here is derived from an EMBL/GenBank/DDBJ whole genome shotgun (WGS) entry which is preliminary data.</text>
</comment>
<dbReference type="InterPro" id="IPR000276">
    <property type="entry name" value="GPCR_Rhodpsn"/>
</dbReference>
<dbReference type="PROSITE" id="PS00237">
    <property type="entry name" value="G_PROTEIN_RECEP_F1_1"/>
    <property type="match status" value="1"/>
</dbReference>
<evidence type="ECO:0000256" key="7">
    <source>
        <dbReference type="SAM" id="MobiDB-lite"/>
    </source>
</evidence>
<evidence type="ECO:0000256" key="6">
    <source>
        <dbReference type="RuleBase" id="RU000688"/>
    </source>
</evidence>
<keyword evidence="11" id="KW-1185">Reference proteome</keyword>
<reference evidence="10 11" key="1">
    <citation type="journal article" date="2018" name="Nat. Ecol. Evol.">
        <title>Genomic signatures of mitonuclear coevolution across populations of Tigriopus californicus.</title>
        <authorList>
            <person name="Barreto F.S."/>
            <person name="Watson E.T."/>
            <person name="Lima T.G."/>
            <person name="Willett C.S."/>
            <person name="Edmands S."/>
            <person name="Li W."/>
            <person name="Burton R.S."/>
        </authorList>
    </citation>
    <scope>NUCLEOTIDE SEQUENCE [LARGE SCALE GENOMIC DNA]</scope>
    <source>
        <strain evidence="10 11">San Diego</strain>
    </source>
</reference>
<dbReference type="Proteomes" id="UP000318571">
    <property type="component" value="Chromosome 5"/>
</dbReference>
<feature type="transmembrane region" description="Helical" evidence="8">
    <location>
        <begin position="308"/>
        <end position="328"/>
    </location>
</feature>
<dbReference type="EMBL" id="VCGU01000004">
    <property type="protein sequence ID" value="TRY76611.1"/>
    <property type="molecule type" value="Genomic_DNA"/>
</dbReference>
<proteinExistence type="inferred from homology"/>
<sequence>MANQPLWTMHESMGSGSGGTIEGQEQQTSSHAKSTRSATHGFGKFRLRSILLCENWTNLAHLSTSKLFLLQSLCVWLALCVPGNITAGVLYYQVTYGSAVMNGPNKVATNETSVINVVQLTCAYWIEFCQVERVNALAECEELLNRDLTTIKGLHLDHIQRLPLLGDDLLEHEKKLYQDILDEVVPQHEFDCVPGENLNLPSGSQIWNSSDSLLFCHESRATYSPWVAKSKFWIEGVAVTVVGIFGMTGNIIAIIVLRRIKTNRNFNNLLITLSFSDFLLILDVVVEMSLIGIFMSKEPHWFKVSYPYILHPLRGFIQTTAIYMVVAVSSERFKAVCYPLSHRQSYHKFVIVAVVCSVTLELPRFLEFKLVKNNTDYWTTDLMEDPSYIQFNSYWNELFATSALPLICLMYMNFKIYQKIRASSQFAKRFVRRSTTNTSLLSNKSTTCLPKSDSRYLTRTTGSGNGRRVPLNLIDEAETMDFNLVNGSQPDSNQTPKTRPPAANERLALVTEVTTTVSVNLSETRGLSPTQEIHDDVSNQCCTLKNSSNRRSVPPNSSCLDRVPSNDVDTSLEEIQLKPLMHKDSTASSQINNRNQRKRREKSTIVLVSIVLIFITCHTYRLSLRIYEVSHPSNNTLEHYQFCYNRGLYHIPVAFYVLVNFHHLFLVINSSVNFIIYCCVGREFRSHMPEISKTGLSGSIGEVLEDPLEGSGKAVSRASARVKVEAIVEETAAANWTVVECSSSAAIKVLAMTFEAPEARIEAIDNVGGFLSCSLGGGRDMMVVKVGEVVR</sequence>
<evidence type="ECO:0000256" key="3">
    <source>
        <dbReference type="ARBA" id="ARBA00022692"/>
    </source>
</evidence>
<evidence type="ECO:0000256" key="8">
    <source>
        <dbReference type="SAM" id="Phobius"/>
    </source>
</evidence>
<dbReference type="Gene3D" id="1.20.1070.10">
    <property type="entry name" value="Rhodopsin 7-helix transmembrane proteins"/>
    <property type="match status" value="2"/>
</dbReference>
<dbReference type="PRINTS" id="PR00237">
    <property type="entry name" value="GPCRRHODOPSN"/>
</dbReference>
<protein>
    <recommendedName>
        <fullName evidence="9">G-protein coupled receptors family 1 profile domain-containing protein</fullName>
    </recommendedName>
</protein>
<name>A0A553PG07_TIGCA</name>
<keyword evidence="5 8" id="KW-0472">Membrane</keyword>
<feature type="compositionally biased region" description="Polar residues" evidence="7">
    <location>
        <begin position="23"/>
        <end position="37"/>
    </location>
</feature>
<feature type="transmembrane region" description="Helical" evidence="8">
    <location>
        <begin position="349"/>
        <end position="366"/>
    </location>
</feature>
<dbReference type="PROSITE" id="PS50262">
    <property type="entry name" value="G_PROTEIN_RECEP_F1_2"/>
    <property type="match status" value="1"/>
</dbReference>
<feature type="transmembrane region" description="Helical" evidence="8">
    <location>
        <begin position="604"/>
        <end position="623"/>
    </location>
</feature>
<keyword evidence="3 6" id="KW-0812">Transmembrane</keyword>
<accession>A0A553PG07</accession>
<feature type="transmembrane region" description="Helical" evidence="8">
    <location>
        <begin position="232"/>
        <end position="257"/>
    </location>
</feature>
<keyword evidence="6" id="KW-0675">Receptor</keyword>
<dbReference type="SUPFAM" id="SSF81321">
    <property type="entry name" value="Family A G protein-coupled receptor-like"/>
    <property type="match status" value="1"/>
</dbReference>
<dbReference type="GO" id="GO:0016020">
    <property type="term" value="C:membrane"/>
    <property type="evidence" value="ECO:0007669"/>
    <property type="project" value="UniProtKB-SubCell"/>
</dbReference>
<feature type="transmembrane region" description="Helical" evidence="8">
    <location>
        <begin position="654"/>
        <end position="680"/>
    </location>
</feature>
<dbReference type="PANTHER" id="PTHR46641:SF2">
    <property type="entry name" value="FMRFAMIDE RECEPTOR"/>
    <property type="match status" value="1"/>
</dbReference>
<feature type="transmembrane region" description="Helical" evidence="8">
    <location>
        <begin position="67"/>
        <end position="92"/>
    </location>
</feature>
<dbReference type="Pfam" id="PF00001">
    <property type="entry name" value="7tm_1"/>
    <property type="match status" value="1"/>
</dbReference>
<organism evidence="10 11">
    <name type="scientific">Tigriopus californicus</name>
    <name type="common">Marine copepod</name>
    <dbReference type="NCBI Taxonomy" id="6832"/>
    <lineage>
        <taxon>Eukaryota</taxon>
        <taxon>Metazoa</taxon>
        <taxon>Ecdysozoa</taxon>
        <taxon>Arthropoda</taxon>
        <taxon>Crustacea</taxon>
        <taxon>Multicrustacea</taxon>
        <taxon>Hexanauplia</taxon>
        <taxon>Copepoda</taxon>
        <taxon>Harpacticoida</taxon>
        <taxon>Harpacticidae</taxon>
        <taxon>Tigriopus</taxon>
    </lineage>
</organism>
<gene>
    <name evidence="10" type="ORF">TCAL_13456</name>
</gene>
<feature type="domain" description="G-protein coupled receptors family 1 profile" evidence="9">
    <location>
        <begin position="249"/>
        <end position="677"/>
    </location>
</feature>
<keyword evidence="6" id="KW-0807">Transducer</keyword>
<evidence type="ECO:0000313" key="10">
    <source>
        <dbReference type="EMBL" id="TRY76611.1"/>
    </source>
</evidence>
<evidence type="ECO:0000256" key="4">
    <source>
        <dbReference type="ARBA" id="ARBA00022989"/>
    </source>
</evidence>
<dbReference type="AlphaFoldDB" id="A0A553PG07"/>